<dbReference type="GO" id="GO:0099002">
    <property type="term" value="P:symbiont genome ejection through host cell envelope, short tail mechanism"/>
    <property type="evidence" value="ECO:0007669"/>
    <property type="project" value="UniProtKB-KW"/>
</dbReference>
<keyword evidence="6" id="KW-0946">Virion</keyword>
<name>E3SMH2_9CAUD</name>
<evidence type="ECO:0000313" key="12">
    <source>
        <dbReference type="EMBL" id="ADP00067.1"/>
    </source>
</evidence>
<gene>
    <name evidence="12" type="ORF">CYOG_00046</name>
</gene>
<keyword evidence="11" id="KW-0175">Coiled coil</keyword>
<dbReference type="Proteomes" id="UP000006529">
    <property type="component" value="Segment"/>
</dbReference>
<protein>
    <submittedName>
        <fullName evidence="12">Head-tail connector protein</fullName>
    </submittedName>
</protein>
<dbReference type="OrthoDB" id="5112at10239"/>
<keyword evidence="13" id="KW-1185">Reference proteome</keyword>
<keyword evidence="9" id="KW-0231">Viral genome packaging</keyword>
<evidence type="ECO:0000256" key="4">
    <source>
        <dbReference type="ARBA" id="ARBA00022595"/>
    </source>
</evidence>
<keyword evidence="5" id="KW-1188">Viral release from host cell</keyword>
<evidence type="ECO:0000256" key="2">
    <source>
        <dbReference type="ARBA" id="ARBA00004328"/>
    </source>
</evidence>
<keyword evidence="4" id="KW-1162">Viral penetration into host cytoplasm</keyword>
<dbReference type="Pfam" id="PF12236">
    <property type="entry name" value="Head-tail_con"/>
    <property type="match status" value="1"/>
</dbReference>
<evidence type="ECO:0000256" key="6">
    <source>
        <dbReference type="ARBA" id="ARBA00022844"/>
    </source>
</evidence>
<evidence type="ECO:0000256" key="11">
    <source>
        <dbReference type="SAM" id="Coils"/>
    </source>
</evidence>
<evidence type="ECO:0000313" key="13">
    <source>
        <dbReference type="Proteomes" id="UP000006529"/>
    </source>
</evidence>
<dbReference type="GeneID" id="11538038"/>
<evidence type="ECO:0000256" key="5">
    <source>
        <dbReference type="ARBA" id="ARBA00022612"/>
    </source>
</evidence>
<dbReference type="GO" id="GO:0044423">
    <property type="term" value="C:virion component"/>
    <property type="evidence" value="ECO:0007669"/>
    <property type="project" value="UniProtKB-KW"/>
</dbReference>
<feature type="coiled-coil region" evidence="11">
    <location>
        <begin position="461"/>
        <end position="488"/>
    </location>
</feature>
<comment type="subcellular location">
    <subcellularLocation>
        <location evidence="2">Virion</location>
    </subcellularLocation>
</comment>
<comment type="function">
    <text evidence="1">Forms the portal vertex of the capsid. This portal plays critical roles in head assembly, genome packaging, neck/tail attachment, and genome ejection. The portal protein multimerizes as a single ring-shaped homododecamer arranged around a central channel.</text>
</comment>
<evidence type="ECO:0000256" key="10">
    <source>
        <dbReference type="ARBA" id="ARBA00023296"/>
    </source>
</evidence>
<keyword evidence="8" id="KW-1171">Viral genome ejection through host cell envelope</keyword>
<reference evidence="12 13" key="1">
    <citation type="submission" date="2009-10" db="EMBL/GenBank/DDBJ databases">
        <title>The Genome Sequence of Cyanophage 9515-10a.</title>
        <authorList>
            <consortium name="The Broad Institute Genome Sequencing Platform"/>
            <person name="Henn M.R."/>
            <person name="Sullivan M.S."/>
            <person name="Osburne M.S."/>
            <person name="Levin J."/>
            <person name="Malboeuf C."/>
            <person name="Casali M."/>
            <person name="Russ C."/>
            <person name="Lennon N."/>
            <person name="Erlich R."/>
            <person name="Young S.K."/>
            <person name="Koehrsen M."/>
            <person name="Yandava C."/>
            <person name="Zeng Q."/>
            <person name="Alvarado L."/>
            <person name="Anderson S."/>
            <person name="Berlin A."/>
            <person name="Borenstein D."/>
            <person name="Chen Z."/>
            <person name="Engels R."/>
            <person name="Freedman E."/>
            <person name="Gellesch M."/>
            <person name="Goldberg J."/>
            <person name="Green L."/>
            <person name="Griggs A."/>
            <person name="Gujja S."/>
            <person name="Heiman D."/>
            <person name="Hepburn T."/>
            <person name="Howarth C."/>
            <person name="Jen D."/>
            <person name="Larson L."/>
            <person name="Lewis B."/>
            <person name="Mehta T."/>
            <person name="Park D."/>
            <person name="Pearson M."/>
            <person name="Roberts A."/>
            <person name="Ryan E."/>
            <person name="Saif S."/>
            <person name="Shea T."/>
            <person name="Shenoy N."/>
            <person name="Sisk P."/>
            <person name="Stolte C."/>
            <person name="Sykes S."/>
            <person name="Walk T."/>
            <person name="White J."/>
            <person name="Yu Q."/>
            <person name="Coleman M.L."/>
            <person name="Huang K.H."/>
            <person name="Weigele P.R."/>
            <person name="DeFrancesco A.S."/>
            <person name="Kern S.E."/>
            <person name="Thompson L.R."/>
            <person name="Fu R."/>
            <person name="Hombeck B."/>
            <person name="Chisholm S.W."/>
            <person name="Haas B."/>
            <person name="Nusbaum C."/>
            <person name="Galagan J."/>
            <person name="Birren B."/>
        </authorList>
    </citation>
    <scope>NUCLEOTIDE SEQUENCE [LARGE SCALE GENOMIC DNA]</scope>
    <source>
        <strain evidence="12">9515-10a</strain>
    </source>
</reference>
<dbReference type="EMBL" id="GU071100">
    <property type="protein sequence ID" value="ADP00067.1"/>
    <property type="molecule type" value="Genomic_DNA"/>
</dbReference>
<organism evidence="12 13">
    <name type="scientific">Cyanophage 9515-10a</name>
    <dbReference type="NCBI Taxonomy" id="444875"/>
    <lineage>
        <taxon>Viruses</taxon>
        <taxon>Duplodnaviria</taxon>
        <taxon>Heunggongvirae</taxon>
        <taxon>Uroviricota</taxon>
        <taxon>Caudoviricetes</taxon>
        <taxon>Autographivirales</taxon>
        <taxon>Sechaudvirinae</taxon>
        <taxon>Tangaroavirus</taxon>
        <taxon>Tangaroavirus tv951510a</taxon>
    </lineage>
</organism>
<dbReference type="RefSeq" id="YP_005087439.1">
    <property type="nucleotide sequence ID" value="NC_016657.1"/>
</dbReference>
<proteinExistence type="predicted"/>
<sequence>MKNARQRYNKLSTDREQFLNVAYECAELTIPTLLMRNDKPPAYAQFKTPWQSVGAKGVVTLASKLMLGLLPPSTSFFKLQLDDSKLGIEIPPEAKSEMDLSFAKIERQIMDAIAASTDRVQIFSAIKHLVVTGNALLYMGKQGMKMYPLNRYVVERDGNGDVIEIVTKEKVSRDLIPIELNDDSVVDDDTNNADKDVDVYTCVKLGAKGWYWHQEVHDILIPGSEGKAPKDKNPFLPLRFVTVDGEDYGRSRVEEFLGDLKSLEALMQALVEGSAAAAKVVFTVSPSSVTKPGTLANAGNGAIIQGRPDDIGVIQVGKTADFRTAFELVNTLEKRLSEAFLILNVRQSERTTAEEVRMTQMELEQQLGGLFSLLTTEFLIPYLNRKMHSLTLAKKIPKIPKNVVNPTIVAGINALGRGQDRDALVQFVTTIAQTMGPEALAQYINPDEAIKRLAAAQGIDVLNLVKSMEELDAQKQQAQQQAMQQNLMGQAGQLAGAPLMDPSKNPEVMEALPGMMAMATGQPVPEGAAPAPTP</sequence>
<dbReference type="InterPro" id="IPR020991">
    <property type="entry name" value="Connector_podovirus"/>
</dbReference>
<keyword evidence="10" id="KW-1160">Virus entry into host cell</keyword>
<evidence type="ECO:0000256" key="1">
    <source>
        <dbReference type="ARBA" id="ARBA00003421"/>
    </source>
</evidence>
<keyword evidence="7" id="KW-0118">Viral capsid assembly</keyword>
<evidence type="ECO:0000256" key="7">
    <source>
        <dbReference type="ARBA" id="ARBA00022950"/>
    </source>
</evidence>
<evidence type="ECO:0000256" key="9">
    <source>
        <dbReference type="ARBA" id="ARBA00023219"/>
    </source>
</evidence>
<evidence type="ECO:0000256" key="3">
    <source>
        <dbReference type="ARBA" id="ARBA00022470"/>
    </source>
</evidence>
<keyword evidence="3" id="KW-1244">Viral short tail ejection system</keyword>
<accession>E3SMH2</accession>
<evidence type="ECO:0000256" key="8">
    <source>
        <dbReference type="ARBA" id="ARBA00023009"/>
    </source>
</evidence>
<dbReference type="KEGG" id="vg:11538038"/>